<keyword evidence="1" id="KW-0812">Transmembrane</keyword>
<evidence type="ECO:0000313" key="3">
    <source>
        <dbReference type="WBParaSite" id="L893_g4014.t1"/>
    </source>
</evidence>
<feature type="transmembrane region" description="Helical" evidence="1">
    <location>
        <begin position="66"/>
        <end position="88"/>
    </location>
</feature>
<reference evidence="3" key="1">
    <citation type="submission" date="2016-11" db="UniProtKB">
        <authorList>
            <consortium name="WormBaseParasite"/>
        </authorList>
    </citation>
    <scope>IDENTIFICATION</scope>
</reference>
<sequence length="91" mass="10566">MPLDVTHMCESLWLALPVSSSVMWRNIWQEGLREWGNGNMTCRNFLDREDRLLDRLFSENVEARSSAVACIQIVLTVWPTIPYLLLFLPLS</sequence>
<name>A0A1I8AAU1_9BILA</name>
<organism evidence="2 3">
    <name type="scientific">Steinernema glaseri</name>
    <dbReference type="NCBI Taxonomy" id="37863"/>
    <lineage>
        <taxon>Eukaryota</taxon>
        <taxon>Metazoa</taxon>
        <taxon>Ecdysozoa</taxon>
        <taxon>Nematoda</taxon>
        <taxon>Chromadorea</taxon>
        <taxon>Rhabditida</taxon>
        <taxon>Tylenchina</taxon>
        <taxon>Panagrolaimomorpha</taxon>
        <taxon>Strongyloidoidea</taxon>
        <taxon>Steinernematidae</taxon>
        <taxon>Steinernema</taxon>
    </lineage>
</organism>
<evidence type="ECO:0000256" key="1">
    <source>
        <dbReference type="SAM" id="Phobius"/>
    </source>
</evidence>
<dbReference type="AlphaFoldDB" id="A0A1I8AAU1"/>
<protein>
    <submittedName>
        <fullName evidence="3">Uncharacterized protein</fullName>
    </submittedName>
</protein>
<accession>A0A1I8AAU1</accession>
<keyword evidence="2" id="KW-1185">Reference proteome</keyword>
<dbReference type="Proteomes" id="UP000095287">
    <property type="component" value="Unplaced"/>
</dbReference>
<keyword evidence="1" id="KW-0472">Membrane</keyword>
<keyword evidence="1" id="KW-1133">Transmembrane helix</keyword>
<dbReference type="WBParaSite" id="L893_g4014.t1">
    <property type="protein sequence ID" value="L893_g4014.t1"/>
    <property type="gene ID" value="L893_g4014"/>
</dbReference>
<proteinExistence type="predicted"/>
<evidence type="ECO:0000313" key="2">
    <source>
        <dbReference type="Proteomes" id="UP000095287"/>
    </source>
</evidence>